<dbReference type="SUPFAM" id="SSF82784">
    <property type="entry name" value="OsmC-like"/>
    <property type="match status" value="1"/>
</dbReference>
<dbReference type="Proteomes" id="UP000572377">
    <property type="component" value="Unassembled WGS sequence"/>
</dbReference>
<evidence type="ECO:0000313" key="1">
    <source>
        <dbReference type="EMBL" id="NNU82167.1"/>
    </source>
</evidence>
<dbReference type="InterPro" id="IPR036102">
    <property type="entry name" value="OsmC/Ohrsf"/>
</dbReference>
<reference evidence="1 2" key="1">
    <citation type="submission" date="2020-05" db="EMBL/GenBank/DDBJ databases">
        <title>Gimesia benthica sp. nov., a novel planctomycete isolated from a deep-sea water sample of the Northwest Indian Ocean.</title>
        <authorList>
            <person name="Wang J."/>
            <person name="Ruan C."/>
            <person name="Song L."/>
            <person name="Zhu Y."/>
            <person name="Li A."/>
            <person name="Zheng X."/>
            <person name="Wang L."/>
            <person name="Lu Z."/>
            <person name="Huang Y."/>
            <person name="Du W."/>
            <person name="Zhou Y."/>
            <person name="Huang L."/>
            <person name="Dai X."/>
        </authorList>
    </citation>
    <scope>NUCLEOTIDE SEQUENCE [LARGE SCALE GENOMIC DNA]</scope>
    <source>
        <strain evidence="1 2">YYQ-30</strain>
    </source>
</reference>
<dbReference type="AlphaFoldDB" id="A0A849L7Z9"/>
<sequence length="137" mass="15233">MLEYQVTARRIDQHGALAQAGKAEIALDTDVKGRMDAFNPAELLLAAVAACMIKGIERVAPLNHFSYRGVEVKLRGLRQDSLPFMAEITYELIIDTDEDDRKLALMHQNVRKYGTIFNTVSAATKLDGTIRRKAAVD</sequence>
<dbReference type="InterPro" id="IPR003718">
    <property type="entry name" value="OsmC/Ohr_fam"/>
</dbReference>
<comment type="caution">
    <text evidence="1">The sequence shown here is derived from an EMBL/GenBank/DDBJ whole genome shotgun (WGS) entry which is preliminary data.</text>
</comment>
<gene>
    <name evidence="1" type="ORF">HMH01_17150</name>
</gene>
<dbReference type="Gene3D" id="3.30.300.20">
    <property type="match status" value="1"/>
</dbReference>
<accession>A0A849L7Z9</accession>
<name>A0A849L7Z9_9RHOB</name>
<dbReference type="InterPro" id="IPR015946">
    <property type="entry name" value="KH_dom-like_a/b"/>
</dbReference>
<proteinExistence type="predicted"/>
<organism evidence="1 2">
    <name type="scientific">Halovulum dunhuangense</name>
    <dbReference type="NCBI Taxonomy" id="1505036"/>
    <lineage>
        <taxon>Bacteria</taxon>
        <taxon>Pseudomonadati</taxon>
        <taxon>Pseudomonadota</taxon>
        <taxon>Alphaproteobacteria</taxon>
        <taxon>Rhodobacterales</taxon>
        <taxon>Paracoccaceae</taxon>
        <taxon>Halovulum</taxon>
    </lineage>
</organism>
<dbReference type="Pfam" id="PF02566">
    <property type="entry name" value="OsmC"/>
    <property type="match status" value="1"/>
</dbReference>
<dbReference type="EMBL" id="JABFBC010000007">
    <property type="protein sequence ID" value="NNU82167.1"/>
    <property type="molecule type" value="Genomic_DNA"/>
</dbReference>
<keyword evidence="2" id="KW-1185">Reference proteome</keyword>
<dbReference type="RefSeq" id="WP_171327031.1">
    <property type="nucleotide sequence ID" value="NZ_JABFBC010000007.1"/>
</dbReference>
<evidence type="ECO:0000313" key="2">
    <source>
        <dbReference type="Proteomes" id="UP000572377"/>
    </source>
</evidence>
<protein>
    <submittedName>
        <fullName evidence="1">OsmC family peroxiredoxin</fullName>
    </submittedName>
</protein>